<dbReference type="InterPro" id="IPR013342">
    <property type="entry name" value="Mandelate_racemase_C"/>
</dbReference>
<dbReference type="AlphaFoldDB" id="A0A8I0P9U2"/>
<gene>
    <name evidence="3" type="ORF">H4687_006101</name>
</gene>
<dbReference type="GO" id="GO:0016829">
    <property type="term" value="F:lyase activity"/>
    <property type="evidence" value="ECO:0007669"/>
    <property type="project" value="UniProtKB-KW"/>
</dbReference>
<dbReference type="PANTHER" id="PTHR48080:SF2">
    <property type="entry name" value="D-GALACTONATE DEHYDRATASE"/>
    <property type="match status" value="1"/>
</dbReference>
<dbReference type="Gene3D" id="3.30.390.10">
    <property type="entry name" value="Enolase-like, N-terminal domain"/>
    <property type="match status" value="1"/>
</dbReference>
<dbReference type="Pfam" id="PF02746">
    <property type="entry name" value="MR_MLE_N"/>
    <property type="match status" value="1"/>
</dbReference>
<feature type="domain" description="Mandelate racemase/muconate lactonizing enzyme C-terminal" evidence="2">
    <location>
        <begin position="136"/>
        <end position="234"/>
    </location>
</feature>
<name>A0A8I0P9U2_9ACTN</name>
<dbReference type="OrthoDB" id="9796450at2"/>
<dbReference type="Proteomes" id="UP000629287">
    <property type="component" value="Unassembled WGS sequence"/>
</dbReference>
<keyword evidence="4" id="KW-1185">Reference proteome</keyword>
<accession>A0A8I0P9U2</accession>
<dbReference type="InterPro" id="IPR029065">
    <property type="entry name" value="Enolase_C-like"/>
</dbReference>
<dbReference type="InterPro" id="IPR013341">
    <property type="entry name" value="Mandelate_racemase_N_dom"/>
</dbReference>
<dbReference type="RefSeq" id="WP_046912651.1">
    <property type="nucleotide sequence ID" value="NZ_JADBGF010000001.1"/>
</dbReference>
<evidence type="ECO:0000313" key="3">
    <source>
        <dbReference type="EMBL" id="MBE1599972.1"/>
    </source>
</evidence>
<organism evidence="3 4">
    <name type="scientific">Streptomyces stelliscabiei</name>
    <dbReference type="NCBI Taxonomy" id="146820"/>
    <lineage>
        <taxon>Bacteria</taxon>
        <taxon>Bacillati</taxon>
        <taxon>Actinomycetota</taxon>
        <taxon>Actinomycetes</taxon>
        <taxon>Kitasatosporales</taxon>
        <taxon>Streptomycetaceae</taxon>
        <taxon>Streptomyces</taxon>
    </lineage>
</organism>
<dbReference type="InterPro" id="IPR034593">
    <property type="entry name" value="DgoD-like"/>
</dbReference>
<dbReference type="Pfam" id="PF13378">
    <property type="entry name" value="MR_MLE_C"/>
    <property type="match status" value="1"/>
</dbReference>
<sequence>MSAIRIDRIEVVDVRDAEPAGDDTAFIALHAAGETGWYGPVSAAIASYADKVLAPTVIGADATDHQALCRRLLGPAIASPHPHARWAMGAIDCAAWDLHGRLDGRPVADLLTPKTARRSVPAYASWLTQELTGPVESDVLSEVLAGGWAFTKWGLRCRTPHDATGAARTLARAVEHAAEETGVRIAVDAVGTWTPSLAMAFAGLVDPSALIWLEDPLPRHDLRAYDRLASTPVPVAIGERLSLREDPATVLDTTRPVALTLDVVGCGGLTRAVEVLAAARARKVPVYPHGRSLVPGIHLAAAFPEAAPAIEYRLQWEPGRQRLYDHTWLPEHGHLRLPESPGLGTIPRRTPCREHQ</sequence>
<proteinExistence type="predicted"/>
<evidence type="ECO:0000259" key="2">
    <source>
        <dbReference type="SMART" id="SM00922"/>
    </source>
</evidence>
<dbReference type="EMBL" id="JADBGF010000001">
    <property type="protein sequence ID" value="MBE1599972.1"/>
    <property type="molecule type" value="Genomic_DNA"/>
</dbReference>
<dbReference type="SUPFAM" id="SSF51604">
    <property type="entry name" value="Enolase C-terminal domain-like"/>
    <property type="match status" value="1"/>
</dbReference>
<reference evidence="3 4" key="1">
    <citation type="submission" date="2020-10" db="EMBL/GenBank/DDBJ databases">
        <title>Sequencing the genomes of 1000 actinobacteria strains.</title>
        <authorList>
            <person name="Klenk H.-P."/>
        </authorList>
    </citation>
    <scope>NUCLEOTIDE SEQUENCE [LARGE SCALE GENOMIC DNA]</scope>
    <source>
        <strain evidence="3 4">DSM 41803</strain>
    </source>
</reference>
<evidence type="ECO:0000313" key="4">
    <source>
        <dbReference type="Proteomes" id="UP000629287"/>
    </source>
</evidence>
<protein>
    <submittedName>
        <fullName evidence="3">L-alanine-DL-glutamate epimerase-like enolase superfamily enzyme</fullName>
    </submittedName>
</protein>
<dbReference type="PANTHER" id="PTHR48080">
    <property type="entry name" value="D-GALACTONATE DEHYDRATASE-RELATED"/>
    <property type="match status" value="1"/>
</dbReference>
<dbReference type="SUPFAM" id="SSF54826">
    <property type="entry name" value="Enolase N-terminal domain-like"/>
    <property type="match status" value="1"/>
</dbReference>
<dbReference type="GeneID" id="86830628"/>
<dbReference type="InterPro" id="IPR029017">
    <property type="entry name" value="Enolase-like_N"/>
</dbReference>
<dbReference type="InterPro" id="IPR036849">
    <property type="entry name" value="Enolase-like_C_sf"/>
</dbReference>
<evidence type="ECO:0000256" key="1">
    <source>
        <dbReference type="ARBA" id="ARBA00023239"/>
    </source>
</evidence>
<keyword evidence="1" id="KW-0456">Lyase</keyword>
<dbReference type="SFLD" id="SFLDS00001">
    <property type="entry name" value="Enolase"/>
    <property type="match status" value="1"/>
</dbReference>
<dbReference type="Gene3D" id="3.20.20.120">
    <property type="entry name" value="Enolase-like C-terminal domain"/>
    <property type="match status" value="1"/>
</dbReference>
<comment type="caution">
    <text evidence="3">The sequence shown here is derived from an EMBL/GenBank/DDBJ whole genome shotgun (WGS) entry which is preliminary data.</text>
</comment>
<dbReference type="SMART" id="SM00922">
    <property type="entry name" value="MR_MLE"/>
    <property type="match status" value="1"/>
</dbReference>